<keyword evidence="3" id="KW-1185">Reference proteome</keyword>
<dbReference type="EMBL" id="JBHFFA010000002">
    <property type="protein sequence ID" value="KAL2642226.1"/>
    <property type="molecule type" value="Genomic_DNA"/>
</dbReference>
<evidence type="ECO:0000313" key="2">
    <source>
        <dbReference type="EMBL" id="KAL2642226.1"/>
    </source>
</evidence>
<feature type="compositionally biased region" description="Polar residues" evidence="1">
    <location>
        <begin position="43"/>
        <end position="59"/>
    </location>
</feature>
<feature type="region of interest" description="Disordered" evidence="1">
    <location>
        <begin position="42"/>
        <end position="71"/>
    </location>
</feature>
<sequence length="71" mass="8153">MKWICPASLISSVKVRRSSVGFGTDRVVTLSKACVTKERMRSDSWSSRAESAHSKQPSSYLERWRTYSIRK</sequence>
<protein>
    <submittedName>
        <fullName evidence="2">Uncharacterized protein</fullName>
    </submittedName>
</protein>
<reference evidence="2 3" key="1">
    <citation type="submission" date="2024-09" db="EMBL/GenBank/DDBJ databases">
        <title>Chromosome-scale assembly of Riccia fluitans.</title>
        <authorList>
            <person name="Paukszto L."/>
            <person name="Sawicki J."/>
            <person name="Karawczyk K."/>
            <person name="Piernik-Szablinska J."/>
            <person name="Szczecinska M."/>
            <person name="Mazdziarz M."/>
        </authorList>
    </citation>
    <scope>NUCLEOTIDE SEQUENCE [LARGE SCALE GENOMIC DNA]</scope>
    <source>
        <strain evidence="2">Rf_01</strain>
        <tissue evidence="2">Aerial parts of the thallus</tissue>
    </source>
</reference>
<evidence type="ECO:0000313" key="3">
    <source>
        <dbReference type="Proteomes" id="UP001605036"/>
    </source>
</evidence>
<accession>A0ABD1Z3I3</accession>
<evidence type="ECO:0000256" key="1">
    <source>
        <dbReference type="SAM" id="MobiDB-lite"/>
    </source>
</evidence>
<dbReference type="AlphaFoldDB" id="A0ABD1Z3I3"/>
<name>A0ABD1Z3I3_9MARC</name>
<gene>
    <name evidence="2" type="ORF">R1flu_009813</name>
</gene>
<dbReference type="Proteomes" id="UP001605036">
    <property type="component" value="Unassembled WGS sequence"/>
</dbReference>
<comment type="caution">
    <text evidence="2">The sequence shown here is derived from an EMBL/GenBank/DDBJ whole genome shotgun (WGS) entry which is preliminary data.</text>
</comment>
<organism evidence="2 3">
    <name type="scientific">Riccia fluitans</name>
    <dbReference type="NCBI Taxonomy" id="41844"/>
    <lineage>
        <taxon>Eukaryota</taxon>
        <taxon>Viridiplantae</taxon>
        <taxon>Streptophyta</taxon>
        <taxon>Embryophyta</taxon>
        <taxon>Marchantiophyta</taxon>
        <taxon>Marchantiopsida</taxon>
        <taxon>Marchantiidae</taxon>
        <taxon>Marchantiales</taxon>
        <taxon>Ricciaceae</taxon>
        <taxon>Riccia</taxon>
    </lineage>
</organism>
<proteinExistence type="predicted"/>